<evidence type="ECO:0000256" key="1">
    <source>
        <dbReference type="ARBA" id="ARBA00010088"/>
    </source>
</evidence>
<dbReference type="RefSeq" id="XP_056793782.1">
    <property type="nucleotide sequence ID" value="XM_056931751.1"/>
</dbReference>
<dbReference type="Gene3D" id="3.40.50.1820">
    <property type="entry name" value="alpha/beta hydrolase"/>
    <property type="match status" value="1"/>
</dbReference>
<dbReference type="PANTHER" id="PTHR21661:SF35">
    <property type="entry name" value="EPOXIDE HYDROLASE"/>
    <property type="match status" value="1"/>
</dbReference>
<dbReference type="Proteomes" id="UP001148312">
    <property type="component" value="Unassembled WGS sequence"/>
</dbReference>
<evidence type="ECO:0000256" key="3">
    <source>
        <dbReference type="ARBA" id="ARBA00022801"/>
    </source>
</evidence>
<reference evidence="6" key="2">
    <citation type="journal article" date="2023" name="IMA Fungus">
        <title>Comparative genomic study of the Penicillium genus elucidates a diverse pangenome and 15 lateral gene transfer events.</title>
        <authorList>
            <person name="Petersen C."/>
            <person name="Sorensen T."/>
            <person name="Nielsen M.R."/>
            <person name="Sondergaard T.E."/>
            <person name="Sorensen J.L."/>
            <person name="Fitzpatrick D.A."/>
            <person name="Frisvad J.C."/>
            <person name="Nielsen K.L."/>
        </authorList>
    </citation>
    <scope>NUCLEOTIDE SEQUENCE</scope>
    <source>
        <strain evidence="6">IBT 30728</strain>
    </source>
</reference>
<dbReference type="InterPro" id="IPR000639">
    <property type="entry name" value="Epox_hydrolase-like"/>
</dbReference>
<comment type="similarity">
    <text evidence="1">Belongs to the peptidase S33 family.</text>
</comment>
<evidence type="ECO:0000256" key="2">
    <source>
        <dbReference type="ARBA" id="ARBA00022797"/>
    </source>
</evidence>
<gene>
    <name evidence="6" type="ORF">N7539_002148</name>
</gene>
<dbReference type="InterPro" id="IPR029058">
    <property type="entry name" value="AB_hydrolase_fold"/>
</dbReference>
<organism evidence="6 7">
    <name type="scientific">Penicillium diatomitis</name>
    <dbReference type="NCBI Taxonomy" id="2819901"/>
    <lineage>
        <taxon>Eukaryota</taxon>
        <taxon>Fungi</taxon>
        <taxon>Dikarya</taxon>
        <taxon>Ascomycota</taxon>
        <taxon>Pezizomycotina</taxon>
        <taxon>Eurotiomycetes</taxon>
        <taxon>Eurotiomycetidae</taxon>
        <taxon>Eurotiales</taxon>
        <taxon>Aspergillaceae</taxon>
        <taxon>Penicillium</taxon>
    </lineage>
</organism>
<dbReference type="EMBL" id="JAPWDQ010000002">
    <property type="protein sequence ID" value="KAJ5493402.1"/>
    <property type="molecule type" value="Genomic_DNA"/>
</dbReference>
<dbReference type="GO" id="GO:0017000">
    <property type="term" value="P:antibiotic biosynthetic process"/>
    <property type="evidence" value="ECO:0007669"/>
    <property type="project" value="UniProtKB-ARBA"/>
</dbReference>
<dbReference type="InterPro" id="IPR010497">
    <property type="entry name" value="Epoxide_hydro_N"/>
</dbReference>
<dbReference type="GeneID" id="81622000"/>
<sequence>MSSHVEPYTISVPEADLDDLKQRLQLAKFPSQLECASPEQDSWEFGVPSSEIQRIVKYWKDGYDWRKAEAHLNELPQYHTDIEVDGFGALDIHFIHQTSSKEGAIPLLFSHGWPGSFIEVTKLLPHFGGSGDYPAFTIVAPSLPNFGFSSGVTRRGFGLKQYAETCHKLMLKLGYSRYGEISLSSLQFDGRRCSPPSSTVTQGGDWGYAITRAMGLLYPESCKASHINMVVTEPPSWYNSPGLALKHALTPYTKREQAGLERSQWFRREGYGYNFLQSTKPQTIGTALADSPVALLTWILEKLHDWTDSYPWTDDEILTWISIYWFSKAGPEASVRIYYEAAHPEPVHGVPYEQFKTYIPGVKLGVGHFPREISIVPSTWASALGPVVQQTEHDKGGHFAAWEVPEAIVEDLRAMFGKNGPCYGLL</sequence>
<evidence type="ECO:0000313" key="7">
    <source>
        <dbReference type="Proteomes" id="UP001148312"/>
    </source>
</evidence>
<protein>
    <recommendedName>
        <fullName evidence="5">Epoxide hydrolase N-terminal domain-containing protein</fullName>
    </recommendedName>
</protein>
<comment type="caution">
    <text evidence="6">The sequence shown here is derived from an EMBL/GenBank/DDBJ whole genome shotgun (WGS) entry which is preliminary data.</text>
</comment>
<keyword evidence="2" id="KW-0058">Aromatic hydrocarbons catabolism</keyword>
<accession>A0A9X0C0B3</accession>
<evidence type="ECO:0000256" key="4">
    <source>
        <dbReference type="PIRSR" id="PIRSR001112-1"/>
    </source>
</evidence>
<dbReference type="GO" id="GO:0072330">
    <property type="term" value="P:monocarboxylic acid biosynthetic process"/>
    <property type="evidence" value="ECO:0007669"/>
    <property type="project" value="UniProtKB-ARBA"/>
</dbReference>
<feature type="active site" description="Proton acceptor" evidence="4">
    <location>
        <position position="398"/>
    </location>
</feature>
<feature type="active site" description="Proton donor" evidence="4">
    <location>
        <position position="338"/>
    </location>
</feature>
<evidence type="ECO:0000313" key="6">
    <source>
        <dbReference type="EMBL" id="KAJ5493402.1"/>
    </source>
</evidence>
<keyword evidence="3" id="KW-0378">Hydrolase</keyword>
<dbReference type="InterPro" id="IPR016292">
    <property type="entry name" value="Epoxide_hydrolase"/>
</dbReference>
<dbReference type="PIRSF" id="PIRSF001112">
    <property type="entry name" value="Epoxide_hydrolase"/>
    <property type="match status" value="1"/>
</dbReference>
<dbReference type="GO" id="GO:0004301">
    <property type="term" value="F:epoxide hydrolase activity"/>
    <property type="evidence" value="ECO:0007669"/>
    <property type="project" value="TreeGrafter"/>
</dbReference>
<dbReference type="AlphaFoldDB" id="A0A9X0C0B3"/>
<dbReference type="Pfam" id="PF06441">
    <property type="entry name" value="EHN"/>
    <property type="match status" value="1"/>
</dbReference>
<reference evidence="6" key="1">
    <citation type="submission" date="2022-12" db="EMBL/GenBank/DDBJ databases">
        <authorList>
            <person name="Petersen C."/>
        </authorList>
    </citation>
    <scope>NUCLEOTIDE SEQUENCE</scope>
    <source>
        <strain evidence="6">IBT 30728</strain>
    </source>
</reference>
<dbReference type="PANTHER" id="PTHR21661">
    <property type="entry name" value="EPOXIDE HYDROLASE 1-RELATED"/>
    <property type="match status" value="1"/>
</dbReference>
<feature type="active site" description="Nucleophile" evidence="4">
    <location>
        <position position="205"/>
    </location>
</feature>
<proteinExistence type="inferred from homology"/>
<keyword evidence="7" id="KW-1185">Reference proteome</keyword>
<feature type="domain" description="Epoxide hydrolase N-terminal" evidence="5">
    <location>
        <begin position="5"/>
        <end position="120"/>
    </location>
</feature>
<dbReference type="PRINTS" id="PR00412">
    <property type="entry name" value="EPOXHYDRLASE"/>
</dbReference>
<dbReference type="SUPFAM" id="SSF53474">
    <property type="entry name" value="alpha/beta-Hydrolases"/>
    <property type="match status" value="1"/>
</dbReference>
<name>A0A9X0C0B3_9EURO</name>
<evidence type="ECO:0000259" key="5">
    <source>
        <dbReference type="Pfam" id="PF06441"/>
    </source>
</evidence>
<dbReference type="GO" id="GO:0097176">
    <property type="term" value="P:epoxide metabolic process"/>
    <property type="evidence" value="ECO:0007669"/>
    <property type="project" value="TreeGrafter"/>
</dbReference>